<comment type="caution">
    <text evidence="1">The sequence shown here is derived from an EMBL/GenBank/DDBJ whole genome shotgun (WGS) entry which is preliminary data.</text>
</comment>
<proteinExistence type="predicted"/>
<keyword evidence="2" id="KW-1185">Reference proteome</keyword>
<name>A0ABV8ZPF0_9NEIS</name>
<dbReference type="Proteomes" id="UP001595999">
    <property type="component" value="Unassembled WGS sequence"/>
</dbReference>
<protein>
    <submittedName>
        <fullName evidence="1">Uncharacterized protein</fullName>
    </submittedName>
</protein>
<organism evidence="1 2">
    <name type="scientific">Chromobacterium aquaticum</name>
    <dbReference type="NCBI Taxonomy" id="467180"/>
    <lineage>
        <taxon>Bacteria</taxon>
        <taxon>Pseudomonadati</taxon>
        <taxon>Pseudomonadota</taxon>
        <taxon>Betaproteobacteria</taxon>
        <taxon>Neisseriales</taxon>
        <taxon>Chromobacteriaceae</taxon>
        <taxon>Chromobacterium</taxon>
    </lineage>
</organism>
<dbReference type="RefSeq" id="WP_231461480.1">
    <property type="nucleotide sequence ID" value="NZ_JAJOHW010000035.1"/>
</dbReference>
<reference evidence="2" key="1">
    <citation type="journal article" date="2019" name="Int. J. Syst. Evol. Microbiol.">
        <title>The Global Catalogue of Microorganisms (GCM) 10K type strain sequencing project: providing services to taxonomists for standard genome sequencing and annotation.</title>
        <authorList>
            <consortium name="The Broad Institute Genomics Platform"/>
            <consortium name="The Broad Institute Genome Sequencing Center for Infectious Disease"/>
            <person name="Wu L."/>
            <person name="Ma J."/>
        </authorList>
    </citation>
    <scope>NUCLEOTIDE SEQUENCE [LARGE SCALE GENOMIC DNA]</scope>
    <source>
        <strain evidence="2">CGMCC 4.7608</strain>
    </source>
</reference>
<evidence type="ECO:0000313" key="1">
    <source>
        <dbReference type="EMBL" id="MFC4488514.1"/>
    </source>
</evidence>
<dbReference type="EMBL" id="JBHSEK010000001">
    <property type="protein sequence ID" value="MFC4488514.1"/>
    <property type="molecule type" value="Genomic_DNA"/>
</dbReference>
<evidence type="ECO:0000313" key="2">
    <source>
        <dbReference type="Proteomes" id="UP001595999"/>
    </source>
</evidence>
<accession>A0ABV8ZPF0</accession>
<gene>
    <name evidence="1" type="ORF">ACFO0R_02680</name>
</gene>
<sequence>MEVDNLVVRLDGEYVLLLLGTKPQAKVELKTLRRVSPVFTGRTDDECRVILQKQSNREVLYAVVDKERPRQFPAQGVYHITPQDLQGSVFVE</sequence>